<evidence type="ECO:0000256" key="2">
    <source>
        <dbReference type="ARBA" id="ARBA00022448"/>
    </source>
</evidence>
<feature type="region of interest" description="Disordered" evidence="9">
    <location>
        <begin position="514"/>
        <end position="542"/>
    </location>
</feature>
<evidence type="ECO:0000313" key="12">
    <source>
        <dbReference type="EMBL" id="KAF6220203.1"/>
    </source>
</evidence>
<feature type="region of interest" description="Disordered" evidence="9">
    <location>
        <begin position="1"/>
        <end position="31"/>
    </location>
</feature>
<keyword evidence="3 8" id="KW-0812">Transmembrane</keyword>
<dbReference type="InterPro" id="IPR013099">
    <property type="entry name" value="K_chnl_dom"/>
</dbReference>
<feature type="compositionally biased region" description="Basic and acidic residues" evidence="9">
    <location>
        <begin position="686"/>
        <end position="695"/>
    </location>
</feature>
<feature type="compositionally biased region" description="Basic and acidic residues" evidence="9">
    <location>
        <begin position="1"/>
        <end position="19"/>
    </location>
</feature>
<evidence type="ECO:0000256" key="8">
    <source>
        <dbReference type="RuleBase" id="RU003857"/>
    </source>
</evidence>
<feature type="transmembrane region" description="Helical" evidence="10">
    <location>
        <begin position="302"/>
        <end position="326"/>
    </location>
</feature>
<dbReference type="RefSeq" id="XP_037149638.1">
    <property type="nucleotide sequence ID" value="XM_037294257.1"/>
</dbReference>
<dbReference type="GO" id="GO:0030322">
    <property type="term" value="P:stabilization of membrane potential"/>
    <property type="evidence" value="ECO:0007669"/>
    <property type="project" value="TreeGrafter"/>
</dbReference>
<dbReference type="PRINTS" id="PR01333">
    <property type="entry name" value="2POREKCHANEL"/>
</dbReference>
<feature type="domain" description="Potassium channel" evidence="11">
    <location>
        <begin position="408"/>
        <end position="482"/>
    </location>
</feature>
<evidence type="ECO:0000256" key="3">
    <source>
        <dbReference type="ARBA" id="ARBA00022692"/>
    </source>
</evidence>
<dbReference type="GO" id="GO:0022841">
    <property type="term" value="F:potassium ion leak channel activity"/>
    <property type="evidence" value="ECO:0007669"/>
    <property type="project" value="TreeGrafter"/>
</dbReference>
<evidence type="ECO:0000256" key="9">
    <source>
        <dbReference type="SAM" id="MobiDB-lite"/>
    </source>
</evidence>
<feature type="transmembrane region" description="Helical" evidence="10">
    <location>
        <begin position="205"/>
        <end position="226"/>
    </location>
</feature>
<gene>
    <name evidence="12" type="ORF">HO133_003334</name>
</gene>
<evidence type="ECO:0000256" key="5">
    <source>
        <dbReference type="ARBA" id="ARBA00023065"/>
    </source>
</evidence>
<accession>A0A8H6FA06</accession>
<evidence type="ECO:0000313" key="13">
    <source>
        <dbReference type="Proteomes" id="UP000593566"/>
    </source>
</evidence>
<feature type="transmembrane region" description="Helical" evidence="10">
    <location>
        <begin position="134"/>
        <end position="152"/>
    </location>
</feature>
<comment type="caution">
    <text evidence="12">The sequence shown here is derived from an EMBL/GenBank/DDBJ whole genome shotgun (WGS) entry which is preliminary data.</text>
</comment>
<comment type="subcellular location">
    <subcellularLocation>
        <location evidence="1">Membrane</location>
        <topology evidence="1">Multi-pass membrane protein</topology>
    </subcellularLocation>
</comment>
<feature type="transmembrane region" description="Helical" evidence="10">
    <location>
        <begin position="427"/>
        <end position="447"/>
    </location>
</feature>
<evidence type="ECO:0000256" key="7">
    <source>
        <dbReference type="ARBA" id="ARBA00023303"/>
    </source>
</evidence>
<dbReference type="AlphaFoldDB" id="A0A8H6FA06"/>
<reference evidence="12 13" key="1">
    <citation type="journal article" date="2020" name="Genomics">
        <title>Complete, high-quality genomes from long-read metagenomic sequencing of two wolf lichen thalli reveals enigmatic genome architecture.</title>
        <authorList>
            <person name="McKenzie S.K."/>
            <person name="Walston R.F."/>
            <person name="Allen J.L."/>
        </authorList>
    </citation>
    <scope>NUCLEOTIDE SEQUENCE [LARGE SCALE GENOMIC DNA]</scope>
    <source>
        <strain evidence="12">WasteWater1</strain>
    </source>
</reference>
<keyword evidence="5 8" id="KW-0406">Ion transport</keyword>
<feature type="transmembrane region" description="Helical" evidence="10">
    <location>
        <begin position="247"/>
        <end position="268"/>
    </location>
</feature>
<organism evidence="12 13">
    <name type="scientific">Letharia lupina</name>
    <dbReference type="NCBI Taxonomy" id="560253"/>
    <lineage>
        <taxon>Eukaryota</taxon>
        <taxon>Fungi</taxon>
        <taxon>Dikarya</taxon>
        <taxon>Ascomycota</taxon>
        <taxon>Pezizomycotina</taxon>
        <taxon>Lecanoromycetes</taxon>
        <taxon>OSLEUM clade</taxon>
        <taxon>Lecanoromycetidae</taxon>
        <taxon>Lecanorales</taxon>
        <taxon>Lecanorineae</taxon>
        <taxon>Parmeliaceae</taxon>
        <taxon>Letharia</taxon>
    </lineage>
</organism>
<dbReference type="InterPro" id="IPR003280">
    <property type="entry name" value="2pore_dom_K_chnl"/>
</dbReference>
<feature type="compositionally biased region" description="Acidic residues" evidence="9">
    <location>
        <begin position="20"/>
        <end position="29"/>
    </location>
</feature>
<dbReference type="GO" id="GO:0015271">
    <property type="term" value="F:outward rectifier potassium channel activity"/>
    <property type="evidence" value="ECO:0007669"/>
    <property type="project" value="TreeGrafter"/>
</dbReference>
<keyword evidence="7 8" id="KW-0407">Ion channel</keyword>
<keyword evidence="2 8" id="KW-0813">Transport</keyword>
<feature type="domain" description="Potassium channel" evidence="11">
    <location>
        <begin position="253"/>
        <end position="323"/>
    </location>
</feature>
<feature type="transmembrane region" description="Helical" evidence="10">
    <location>
        <begin position="164"/>
        <end position="185"/>
    </location>
</feature>
<comment type="similarity">
    <text evidence="8">Belongs to the two pore domain potassium channel (TC 1.A.1.8) family.</text>
</comment>
<dbReference type="Gene3D" id="1.10.287.70">
    <property type="match status" value="2"/>
</dbReference>
<dbReference type="GeneID" id="59331745"/>
<dbReference type="Proteomes" id="UP000593566">
    <property type="component" value="Unassembled WGS sequence"/>
</dbReference>
<feature type="transmembrane region" description="Helical" evidence="10">
    <location>
        <begin position="459"/>
        <end position="482"/>
    </location>
</feature>
<dbReference type="PANTHER" id="PTHR11003:SF291">
    <property type="entry name" value="IP11374P"/>
    <property type="match status" value="1"/>
</dbReference>
<feature type="transmembrane region" description="Helical" evidence="10">
    <location>
        <begin position="398"/>
        <end position="421"/>
    </location>
</feature>
<dbReference type="EMBL" id="JACCJB010000017">
    <property type="protein sequence ID" value="KAF6220203.1"/>
    <property type="molecule type" value="Genomic_DNA"/>
</dbReference>
<feature type="region of interest" description="Disordered" evidence="9">
    <location>
        <begin position="686"/>
        <end position="724"/>
    </location>
</feature>
<evidence type="ECO:0000256" key="4">
    <source>
        <dbReference type="ARBA" id="ARBA00022989"/>
    </source>
</evidence>
<keyword evidence="4 10" id="KW-1133">Transmembrane helix</keyword>
<dbReference type="PANTHER" id="PTHR11003">
    <property type="entry name" value="POTASSIUM CHANNEL, SUBFAMILY K"/>
    <property type="match status" value="1"/>
</dbReference>
<evidence type="ECO:0000256" key="6">
    <source>
        <dbReference type="ARBA" id="ARBA00023136"/>
    </source>
</evidence>
<protein>
    <recommendedName>
        <fullName evidence="11">Potassium channel domain-containing protein</fullName>
    </recommendedName>
</protein>
<keyword evidence="6 10" id="KW-0472">Membrane</keyword>
<keyword evidence="13" id="KW-1185">Reference proteome</keyword>
<dbReference type="GO" id="GO:0005886">
    <property type="term" value="C:plasma membrane"/>
    <property type="evidence" value="ECO:0007669"/>
    <property type="project" value="TreeGrafter"/>
</dbReference>
<evidence type="ECO:0000259" key="11">
    <source>
        <dbReference type="Pfam" id="PF07885"/>
    </source>
</evidence>
<dbReference type="Pfam" id="PF07885">
    <property type="entry name" value="Ion_trans_2"/>
    <property type="match status" value="2"/>
</dbReference>
<dbReference type="SUPFAM" id="SSF81324">
    <property type="entry name" value="Voltage-gated potassium channels"/>
    <property type="match status" value="2"/>
</dbReference>
<evidence type="ECO:0000256" key="10">
    <source>
        <dbReference type="SAM" id="Phobius"/>
    </source>
</evidence>
<evidence type="ECO:0000256" key="1">
    <source>
        <dbReference type="ARBA" id="ARBA00004141"/>
    </source>
</evidence>
<feature type="region of interest" description="Disordered" evidence="9">
    <location>
        <begin position="628"/>
        <end position="649"/>
    </location>
</feature>
<name>A0A8H6FA06_9LECA</name>
<proteinExistence type="inferred from homology"/>
<sequence>MDKTAGEDDVDLQEKKDAYREEDEEEAEEDHLSPAYATFLKYCQPNRMARQSEKTPAKNAMQAMVVRDNPFSSHSRHIWTNGIRLQSLRLDRALEAHTRPNLDGVRGPICLGSQLVRGQKGHIRKRTKADCSRVLAVNAVSFVIAIAANMFLLANNFGRIPFKIAQPATIIGWYIASFMLIGLVAAAPSHLPLPPGQARTFSQAYYYAILAAALYFIVASLLVATASGVWFGEYSSDFKLTFSQKTLMIQVLLFLGYLLSAAAVYAYIEDWDYLDAVYWVDVTLFTIGYGDFSPKTHLGRSLFLPMAIGGILFVGLIVASISTLALDRASTKISVRTMEKARQKALKKYNPKTGTTHLRPFKERKIENNPSSELERREQEFDVMREVQQTAANDNRMLALGISVGAFVILWFIGAVAFWQAEKGAGNWSYFESLYFTYVSFLTIGYGDFYPQDNSAKPVFVLWSLIALPTLTVLIGSVGGVINEGVNTITLWISDHLPEKTGTLSAMKDEASKAKGSEFQSAKPPGFMENGKSDGAGTDDPAHAEAVKGISQSMNEHPGSNAKDLAAGKHNRHYLLMKEMKNVVQHTGATPPRQYTYAEWTWFLKLLGEDESSEERHRRPWEVHESELAATVNGEGPASGRDKDGRLKPWSWLSQRNPLMTANDEPKWVLERLMQALEQELRKEGEKNLAQEKGRQPGNTTEVTSKRLEAYNPSKVPPGSPKGNFSPTSFQPTMAFHPSMGALYQSSSGPGLLKPTIFRTKSGPASSSKASMNETLRKLASHLRRRETNLSTGAPNDLRSRPPMLRLQCFPGVDYVKHYAAYLSLKGETRDSLHYTLPSDSECLQPLLPSNLRKMGLVDIVLVGYVHGLEQWGQAPWEGDDSNEPFA</sequence>